<feature type="transmembrane region" description="Helical" evidence="7">
    <location>
        <begin position="141"/>
        <end position="162"/>
    </location>
</feature>
<dbReference type="SUPFAM" id="SSF161098">
    <property type="entry name" value="MetI-like"/>
    <property type="match status" value="1"/>
</dbReference>
<dbReference type="InterPro" id="IPR035906">
    <property type="entry name" value="MetI-like_sf"/>
</dbReference>
<comment type="subcellular location">
    <subcellularLocation>
        <location evidence="1 7">Cell membrane</location>
        <topology evidence="1 7">Multi-pass membrane protein</topology>
    </subcellularLocation>
</comment>
<dbReference type="RefSeq" id="WP_133232533.1">
    <property type="nucleotide sequence ID" value="NZ_SMRT01000012.1"/>
</dbReference>
<feature type="transmembrane region" description="Helical" evidence="7">
    <location>
        <begin position="105"/>
        <end position="129"/>
    </location>
</feature>
<feature type="domain" description="ABC transmembrane type-1" evidence="8">
    <location>
        <begin position="70"/>
        <end position="262"/>
    </location>
</feature>
<dbReference type="OrthoDB" id="187395at2"/>
<evidence type="ECO:0000256" key="7">
    <source>
        <dbReference type="RuleBase" id="RU363032"/>
    </source>
</evidence>
<keyword evidence="2 7" id="KW-0813">Transport</keyword>
<feature type="transmembrane region" description="Helical" evidence="7">
    <location>
        <begin position="241"/>
        <end position="262"/>
    </location>
</feature>
<evidence type="ECO:0000256" key="6">
    <source>
        <dbReference type="ARBA" id="ARBA00023136"/>
    </source>
</evidence>
<dbReference type="GO" id="GO:0055085">
    <property type="term" value="P:transmembrane transport"/>
    <property type="evidence" value="ECO:0007669"/>
    <property type="project" value="InterPro"/>
</dbReference>
<organism evidence="9 10">
    <name type="scientific">Paenibacillus piri</name>
    <dbReference type="NCBI Taxonomy" id="2547395"/>
    <lineage>
        <taxon>Bacteria</taxon>
        <taxon>Bacillati</taxon>
        <taxon>Bacillota</taxon>
        <taxon>Bacilli</taxon>
        <taxon>Bacillales</taxon>
        <taxon>Paenibacillaceae</taxon>
        <taxon>Paenibacillus</taxon>
    </lineage>
</organism>
<feature type="transmembrane region" description="Helical" evidence="7">
    <location>
        <begin position="7"/>
        <end position="27"/>
    </location>
</feature>
<dbReference type="PROSITE" id="PS50928">
    <property type="entry name" value="ABC_TM1"/>
    <property type="match status" value="1"/>
</dbReference>
<evidence type="ECO:0000313" key="10">
    <source>
        <dbReference type="Proteomes" id="UP000295636"/>
    </source>
</evidence>
<dbReference type="PANTHER" id="PTHR43744">
    <property type="entry name" value="ABC TRANSPORTER PERMEASE PROTEIN MG189-RELATED-RELATED"/>
    <property type="match status" value="1"/>
</dbReference>
<reference evidence="9 10" key="1">
    <citation type="submission" date="2019-03" db="EMBL/GenBank/DDBJ databases">
        <title>This is whole genome sequence of Paenibacillus sp MS74 strain.</title>
        <authorList>
            <person name="Trinh H.N."/>
        </authorList>
    </citation>
    <scope>NUCLEOTIDE SEQUENCE [LARGE SCALE GENOMIC DNA]</scope>
    <source>
        <strain evidence="9 10">MS74</strain>
    </source>
</reference>
<feature type="transmembrane region" description="Helical" evidence="7">
    <location>
        <begin position="69"/>
        <end position="93"/>
    </location>
</feature>
<dbReference type="Pfam" id="PF00528">
    <property type="entry name" value="BPD_transp_1"/>
    <property type="match status" value="1"/>
</dbReference>
<evidence type="ECO:0000256" key="1">
    <source>
        <dbReference type="ARBA" id="ARBA00004651"/>
    </source>
</evidence>
<keyword evidence="5 7" id="KW-1133">Transmembrane helix</keyword>
<evidence type="ECO:0000256" key="4">
    <source>
        <dbReference type="ARBA" id="ARBA00022692"/>
    </source>
</evidence>
<keyword evidence="3" id="KW-1003">Cell membrane</keyword>
<keyword evidence="6 7" id="KW-0472">Membrane</keyword>
<dbReference type="Proteomes" id="UP000295636">
    <property type="component" value="Unassembled WGS sequence"/>
</dbReference>
<dbReference type="GO" id="GO:0005886">
    <property type="term" value="C:plasma membrane"/>
    <property type="evidence" value="ECO:0007669"/>
    <property type="project" value="UniProtKB-SubCell"/>
</dbReference>
<evidence type="ECO:0000313" key="9">
    <source>
        <dbReference type="EMBL" id="TDF94839.1"/>
    </source>
</evidence>
<proteinExistence type="inferred from homology"/>
<evidence type="ECO:0000256" key="5">
    <source>
        <dbReference type="ARBA" id="ARBA00022989"/>
    </source>
</evidence>
<evidence type="ECO:0000256" key="2">
    <source>
        <dbReference type="ARBA" id="ARBA00022448"/>
    </source>
</evidence>
<gene>
    <name evidence="9" type="ORF">E1757_23085</name>
</gene>
<evidence type="ECO:0000256" key="3">
    <source>
        <dbReference type="ARBA" id="ARBA00022475"/>
    </source>
</evidence>
<dbReference type="PANTHER" id="PTHR43744:SF8">
    <property type="entry name" value="SN-GLYCEROL-3-PHOSPHATE TRANSPORT SYSTEM PERMEASE PROTEIN UGPE"/>
    <property type="match status" value="1"/>
</dbReference>
<evidence type="ECO:0000259" key="8">
    <source>
        <dbReference type="PROSITE" id="PS50928"/>
    </source>
</evidence>
<dbReference type="AlphaFoldDB" id="A0A4R5KH99"/>
<dbReference type="CDD" id="cd06261">
    <property type="entry name" value="TM_PBP2"/>
    <property type="match status" value="1"/>
</dbReference>
<sequence>MKQRQALHGLLHAVLIVVGAVWIYPFVWMVGSSLKTNLEYINSGISLLPEAAQWENYARAWQVGHFSTYFMNSVIITCTTVVIVIVLCALTGYALGRVAFPGRKWFVAAITATMFIPKGYTIIPIYQIIKSLGLLNTMPGVILAESSGAHVLFILLYMSYFYNLPKELEEAAEMDGCGFFRTFVQVMLPLSKPIIATTAIMQFIWTWNSFFVPLIFTLNKPELRTLAVGMYSFVGEHTIDWSGMAAGASISLVPVIIVFIIFQRYFIEGISGSVKG</sequence>
<dbReference type="InterPro" id="IPR000515">
    <property type="entry name" value="MetI-like"/>
</dbReference>
<keyword evidence="4 7" id="KW-0812">Transmembrane</keyword>
<comment type="similarity">
    <text evidence="7">Belongs to the binding-protein-dependent transport system permease family.</text>
</comment>
<name>A0A4R5KH99_9BACL</name>
<dbReference type="Gene3D" id="1.10.3720.10">
    <property type="entry name" value="MetI-like"/>
    <property type="match status" value="1"/>
</dbReference>
<accession>A0A4R5KH99</accession>
<protein>
    <submittedName>
        <fullName evidence="9">Carbohydrate ABC transporter permease</fullName>
    </submittedName>
</protein>
<feature type="transmembrane region" description="Helical" evidence="7">
    <location>
        <begin position="194"/>
        <end position="216"/>
    </location>
</feature>
<comment type="caution">
    <text evidence="9">The sequence shown here is derived from an EMBL/GenBank/DDBJ whole genome shotgun (WGS) entry which is preliminary data.</text>
</comment>
<dbReference type="EMBL" id="SMRT01000012">
    <property type="protein sequence ID" value="TDF94839.1"/>
    <property type="molecule type" value="Genomic_DNA"/>
</dbReference>
<keyword evidence="10" id="KW-1185">Reference proteome</keyword>